<dbReference type="PRINTS" id="PR00085">
    <property type="entry name" value="THFDHDRGNASE"/>
</dbReference>
<dbReference type="Gene3D" id="3.40.50.720">
    <property type="entry name" value="NAD(P)-binding Rossmann-like Domain"/>
    <property type="match status" value="1"/>
</dbReference>
<evidence type="ECO:0000256" key="7">
    <source>
        <dbReference type="ARBA" id="ARBA00022857"/>
    </source>
</evidence>
<evidence type="ECO:0000256" key="3">
    <source>
        <dbReference type="ARBA" id="ARBA00022563"/>
    </source>
</evidence>
<accession>A0A7Z0PHU7</accession>
<evidence type="ECO:0000256" key="10">
    <source>
        <dbReference type="ARBA" id="ARBA00023167"/>
    </source>
</evidence>
<dbReference type="InterPro" id="IPR020631">
    <property type="entry name" value="THF_DH/CycHdrlase_NAD-bd_dom"/>
</dbReference>
<dbReference type="GO" id="GO:0009086">
    <property type="term" value="P:methionine biosynthetic process"/>
    <property type="evidence" value="ECO:0007669"/>
    <property type="project" value="UniProtKB-KW"/>
</dbReference>
<dbReference type="EMBL" id="JABMKT010000029">
    <property type="protein sequence ID" value="NYV28270.1"/>
    <property type="molecule type" value="Genomic_DNA"/>
</dbReference>
<dbReference type="SUPFAM" id="SSF51735">
    <property type="entry name" value="NAD(P)-binding Rossmann-fold domains"/>
    <property type="match status" value="1"/>
</dbReference>
<feature type="binding site" evidence="12">
    <location>
        <position position="232"/>
    </location>
    <ligand>
        <name>NADP(+)</name>
        <dbReference type="ChEBI" id="CHEBI:58349"/>
    </ligand>
</feature>
<dbReference type="GO" id="GO:0035999">
    <property type="term" value="P:tetrahydrofolate interconversion"/>
    <property type="evidence" value="ECO:0007669"/>
    <property type="project" value="UniProtKB-UniRule"/>
</dbReference>
<dbReference type="CDD" id="cd01080">
    <property type="entry name" value="NAD_bind_m-THF_DH_Cyclohyd"/>
    <property type="match status" value="1"/>
</dbReference>
<feature type="binding site" evidence="12">
    <location>
        <begin position="166"/>
        <end position="168"/>
    </location>
    <ligand>
        <name>NADP(+)</name>
        <dbReference type="ChEBI" id="CHEBI:58349"/>
    </ligand>
</feature>
<dbReference type="UniPathway" id="UPA00193"/>
<dbReference type="InterPro" id="IPR020867">
    <property type="entry name" value="THF_DH/CycHdrlase_CS"/>
</dbReference>
<dbReference type="AlphaFoldDB" id="A0A7Z0PHU7"/>
<reference evidence="15 16" key="1">
    <citation type="submission" date="2020-05" db="EMBL/GenBank/DDBJ databases">
        <title>Streptobacillus felis strain LHL191014123.</title>
        <authorList>
            <person name="Fawzy A."/>
            <person name="Rau J."/>
            <person name="Risse K."/>
            <person name="Schauerte N."/>
            <person name="Geiger C."/>
            <person name="Blom J."/>
            <person name="Imirzalioglu C."/>
            <person name="Falgenhauer J."/>
            <person name="Bach A."/>
            <person name="Herden C."/>
            <person name="Eisenberg T."/>
        </authorList>
    </citation>
    <scope>NUCLEOTIDE SEQUENCE [LARGE SCALE GENOMIC DNA]</scope>
    <source>
        <strain evidence="15 16">LHL191014123</strain>
    </source>
</reference>
<dbReference type="RefSeq" id="WP_180136281.1">
    <property type="nucleotide sequence ID" value="NZ_JABMKT010000029.1"/>
</dbReference>
<evidence type="ECO:0000256" key="1">
    <source>
        <dbReference type="ARBA" id="ARBA00004777"/>
    </source>
</evidence>
<comment type="caution">
    <text evidence="15">The sequence shown here is derived from an EMBL/GenBank/DDBJ whole genome shotgun (WGS) entry which is preliminary data.</text>
</comment>
<dbReference type="GO" id="GO:0006164">
    <property type="term" value="P:purine nucleotide biosynthetic process"/>
    <property type="evidence" value="ECO:0007669"/>
    <property type="project" value="UniProtKB-KW"/>
</dbReference>
<evidence type="ECO:0000256" key="4">
    <source>
        <dbReference type="ARBA" id="ARBA00022605"/>
    </source>
</evidence>
<comment type="catalytic activity">
    <reaction evidence="12">
        <text>(6R)-5,10-methenyltetrahydrofolate + H2O = (6R)-10-formyltetrahydrofolate + H(+)</text>
        <dbReference type="Rhea" id="RHEA:23700"/>
        <dbReference type="ChEBI" id="CHEBI:15377"/>
        <dbReference type="ChEBI" id="CHEBI:15378"/>
        <dbReference type="ChEBI" id="CHEBI:57455"/>
        <dbReference type="ChEBI" id="CHEBI:195366"/>
        <dbReference type="EC" id="3.5.4.9"/>
    </reaction>
</comment>
<evidence type="ECO:0000256" key="5">
    <source>
        <dbReference type="ARBA" id="ARBA00022755"/>
    </source>
</evidence>
<comment type="caution">
    <text evidence="12">Lacks conserved residue(s) required for the propagation of feature annotation.</text>
</comment>
<evidence type="ECO:0000256" key="6">
    <source>
        <dbReference type="ARBA" id="ARBA00022801"/>
    </source>
</evidence>
<dbReference type="InterPro" id="IPR046346">
    <property type="entry name" value="Aminoacid_DH-like_N_sf"/>
</dbReference>
<evidence type="ECO:0000256" key="8">
    <source>
        <dbReference type="ARBA" id="ARBA00023002"/>
    </source>
</evidence>
<dbReference type="GO" id="GO:0004477">
    <property type="term" value="F:methenyltetrahydrofolate cyclohydrolase activity"/>
    <property type="evidence" value="ECO:0007669"/>
    <property type="project" value="UniProtKB-UniRule"/>
</dbReference>
<keyword evidence="3 12" id="KW-0554">One-carbon metabolism</keyword>
<dbReference type="EC" id="1.5.1.5" evidence="12"/>
<feature type="domain" description="Tetrahydrofolate dehydrogenase/cyclohydrolase NAD(P)-binding" evidence="14">
    <location>
        <begin position="140"/>
        <end position="282"/>
    </location>
</feature>
<dbReference type="Proteomes" id="UP000526184">
    <property type="component" value="Unassembled WGS sequence"/>
</dbReference>
<dbReference type="GO" id="GO:0005829">
    <property type="term" value="C:cytosol"/>
    <property type="evidence" value="ECO:0007669"/>
    <property type="project" value="TreeGrafter"/>
</dbReference>
<evidence type="ECO:0000313" key="15">
    <source>
        <dbReference type="EMBL" id="NYV28270.1"/>
    </source>
</evidence>
<keyword evidence="7 12" id="KW-0521">NADP</keyword>
<evidence type="ECO:0000256" key="11">
    <source>
        <dbReference type="ARBA" id="ARBA00023268"/>
    </source>
</evidence>
<evidence type="ECO:0000259" key="14">
    <source>
        <dbReference type="Pfam" id="PF02882"/>
    </source>
</evidence>
<keyword evidence="16" id="KW-1185">Reference proteome</keyword>
<dbReference type="EC" id="3.5.4.9" evidence="12"/>
<dbReference type="PROSITE" id="PS00766">
    <property type="entry name" value="THF_DHG_CYH_1"/>
    <property type="match status" value="1"/>
</dbReference>
<comment type="subunit">
    <text evidence="2 12">Homodimer.</text>
</comment>
<evidence type="ECO:0000256" key="2">
    <source>
        <dbReference type="ARBA" id="ARBA00011738"/>
    </source>
</evidence>
<dbReference type="PANTHER" id="PTHR48099:SF5">
    <property type="entry name" value="C-1-TETRAHYDROFOLATE SYNTHASE, CYTOPLASMIC"/>
    <property type="match status" value="1"/>
</dbReference>
<dbReference type="GO" id="GO:0004488">
    <property type="term" value="F:methylenetetrahydrofolate dehydrogenase (NADP+) activity"/>
    <property type="evidence" value="ECO:0007669"/>
    <property type="project" value="UniProtKB-UniRule"/>
</dbReference>
<gene>
    <name evidence="12" type="primary">folD</name>
    <name evidence="15" type="ORF">HP397_05550</name>
</gene>
<organism evidence="15 16">
    <name type="scientific">Streptobacillus felis</name>
    <dbReference type="NCBI Taxonomy" id="1384509"/>
    <lineage>
        <taxon>Bacteria</taxon>
        <taxon>Fusobacteriati</taxon>
        <taxon>Fusobacteriota</taxon>
        <taxon>Fusobacteriia</taxon>
        <taxon>Fusobacteriales</taxon>
        <taxon>Leptotrichiaceae</taxon>
        <taxon>Streptobacillus</taxon>
    </lineage>
</organism>
<keyword evidence="8 12" id="KW-0560">Oxidoreductase</keyword>
<dbReference type="SUPFAM" id="SSF53223">
    <property type="entry name" value="Aminoacid dehydrogenase-like, N-terminal domain"/>
    <property type="match status" value="1"/>
</dbReference>
<dbReference type="PANTHER" id="PTHR48099">
    <property type="entry name" value="C-1-TETRAHYDROFOLATE SYNTHASE, CYTOPLASMIC-RELATED"/>
    <property type="match status" value="1"/>
</dbReference>
<keyword evidence="6 12" id="KW-0378">Hydrolase</keyword>
<comment type="similarity">
    <text evidence="12">Belongs to the tetrahydrofolate dehydrogenase/cyclohydrolase family.</text>
</comment>
<dbReference type="FunFam" id="3.40.50.10860:FF:000005">
    <property type="entry name" value="C-1-tetrahydrofolate synthase, cytoplasmic, putative"/>
    <property type="match status" value="1"/>
</dbReference>
<evidence type="ECO:0000256" key="9">
    <source>
        <dbReference type="ARBA" id="ARBA00023102"/>
    </source>
</evidence>
<sequence>MTKSILDGRYVSNILYEKLKFKYEELVKIVGRKAGLAFIKVGNDKASTIYLNTKTKKCNEIGIYQETFTFDENITEEELIIEIRKLNENKNIDGILVQLPLPSHINYIKIMSEINPDKDVDGFHPENVGNLLFNDKGIYSCTPQGIMELLKFYKINVVGKDIVIIGRSNIVGKPMALMLINEGATVQVCNSKTKDLFHKVKQADILISATGVPRLIKSDCIKEGAVIIDVGISEFEGKLSGDVDFEDVYNNSRLSYISPVPGGVGPMTIYSLIKNTIRAFELNNIQLKKNM</sequence>
<dbReference type="Pfam" id="PF00763">
    <property type="entry name" value="THF_DHG_CYH"/>
    <property type="match status" value="1"/>
</dbReference>
<dbReference type="InterPro" id="IPR020630">
    <property type="entry name" value="THF_DH/CycHdrlase_cat_dom"/>
</dbReference>
<keyword evidence="9 12" id="KW-0368">Histidine biosynthesis</keyword>
<feature type="domain" description="Tetrahydrofolate dehydrogenase/cyclohydrolase catalytic" evidence="13">
    <location>
        <begin position="6"/>
        <end position="121"/>
    </location>
</feature>
<keyword evidence="5 12" id="KW-0658">Purine biosynthesis</keyword>
<keyword evidence="10 12" id="KW-0486">Methionine biosynthesis</keyword>
<evidence type="ECO:0000259" key="13">
    <source>
        <dbReference type="Pfam" id="PF00763"/>
    </source>
</evidence>
<dbReference type="Pfam" id="PF02882">
    <property type="entry name" value="THF_DHG_CYH_C"/>
    <property type="match status" value="1"/>
</dbReference>
<evidence type="ECO:0000256" key="12">
    <source>
        <dbReference type="HAMAP-Rule" id="MF_01576"/>
    </source>
</evidence>
<dbReference type="InterPro" id="IPR000672">
    <property type="entry name" value="THF_DH/CycHdrlase"/>
</dbReference>
<keyword evidence="4 12" id="KW-0028">Amino-acid biosynthesis</keyword>
<dbReference type="HAMAP" id="MF_01576">
    <property type="entry name" value="THF_DHG_CYH"/>
    <property type="match status" value="1"/>
</dbReference>
<comment type="catalytic activity">
    <reaction evidence="12">
        <text>(6R)-5,10-methylene-5,6,7,8-tetrahydrofolate + NADP(+) = (6R)-5,10-methenyltetrahydrofolate + NADPH</text>
        <dbReference type="Rhea" id="RHEA:22812"/>
        <dbReference type="ChEBI" id="CHEBI:15636"/>
        <dbReference type="ChEBI" id="CHEBI:57455"/>
        <dbReference type="ChEBI" id="CHEBI:57783"/>
        <dbReference type="ChEBI" id="CHEBI:58349"/>
        <dbReference type="EC" id="1.5.1.5"/>
    </reaction>
</comment>
<protein>
    <recommendedName>
        <fullName evidence="12">Bifunctional protein FolD</fullName>
    </recommendedName>
    <domain>
        <recommendedName>
            <fullName evidence="12">Methylenetetrahydrofolate dehydrogenase</fullName>
            <ecNumber evidence="12">1.5.1.5</ecNumber>
        </recommendedName>
    </domain>
    <domain>
        <recommendedName>
            <fullName evidence="12">Methenyltetrahydrofolate cyclohydrolase</fullName>
            <ecNumber evidence="12">3.5.4.9</ecNumber>
        </recommendedName>
    </domain>
</protein>
<comment type="pathway">
    <text evidence="1 12">One-carbon metabolism; tetrahydrofolate interconversion.</text>
</comment>
<name>A0A7Z0PHU7_9FUSO</name>
<dbReference type="PROSITE" id="PS00767">
    <property type="entry name" value="THF_DHG_CYH_2"/>
    <property type="match status" value="1"/>
</dbReference>
<dbReference type="FunFam" id="3.40.50.720:FF:000094">
    <property type="entry name" value="Bifunctional protein FolD"/>
    <property type="match status" value="1"/>
</dbReference>
<comment type="function">
    <text evidence="12">Catalyzes the oxidation of 5,10-methylenetetrahydrofolate to 5,10-methenyltetrahydrofolate and then the hydrolysis of 5,10-methenyltetrahydrofolate to 10-formyltetrahydrofolate.</text>
</comment>
<proteinExistence type="inferred from homology"/>
<dbReference type="InterPro" id="IPR036291">
    <property type="entry name" value="NAD(P)-bd_dom_sf"/>
</dbReference>
<evidence type="ECO:0000313" key="16">
    <source>
        <dbReference type="Proteomes" id="UP000526184"/>
    </source>
</evidence>
<keyword evidence="11 12" id="KW-0511">Multifunctional enzyme</keyword>
<dbReference type="GO" id="GO:0000105">
    <property type="term" value="P:L-histidine biosynthetic process"/>
    <property type="evidence" value="ECO:0007669"/>
    <property type="project" value="UniProtKB-KW"/>
</dbReference>
<dbReference type="Gene3D" id="3.40.50.10860">
    <property type="entry name" value="Leucine Dehydrogenase, chain A, domain 1"/>
    <property type="match status" value="1"/>
</dbReference>